<organism evidence="1 2">
    <name type="scientific">Coemansia nantahalensis</name>
    <dbReference type="NCBI Taxonomy" id="2789366"/>
    <lineage>
        <taxon>Eukaryota</taxon>
        <taxon>Fungi</taxon>
        <taxon>Fungi incertae sedis</taxon>
        <taxon>Zoopagomycota</taxon>
        <taxon>Kickxellomycotina</taxon>
        <taxon>Kickxellomycetes</taxon>
        <taxon>Kickxellales</taxon>
        <taxon>Kickxellaceae</taxon>
        <taxon>Coemansia</taxon>
    </lineage>
</organism>
<sequence>MVDAKGVASVIIGIAVFAVLVGVALSARARVARRVLERRSSGSRRYRRAGAMGLATRQHTLPPRPAPATLRPPSVLPQYEPPPPAYTPPKVVVHAAPLGELRE</sequence>
<keyword evidence="2" id="KW-1185">Reference proteome</keyword>
<dbReference type="Proteomes" id="UP001140234">
    <property type="component" value="Unassembled WGS sequence"/>
</dbReference>
<gene>
    <name evidence="1" type="ORF">IWQ57_000014</name>
</gene>
<name>A0ACC1K8U7_9FUNG</name>
<proteinExistence type="predicted"/>
<comment type="caution">
    <text evidence="1">The sequence shown here is derived from an EMBL/GenBank/DDBJ whole genome shotgun (WGS) entry which is preliminary data.</text>
</comment>
<reference evidence="1" key="1">
    <citation type="submission" date="2022-07" db="EMBL/GenBank/DDBJ databases">
        <title>Phylogenomic reconstructions and comparative analyses of Kickxellomycotina fungi.</title>
        <authorList>
            <person name="Reynolds N.K."/>
            <person name="Stajich J.E."/>
            <person name="Barry K."/>
            <person name="Grigoriev I.V."/>
            <person name="Crous P."/>
            <person name="Smith M.E."/>
        </authorList>
    </citation>
    <scope>NUCLEOTIDE SEQUENCE</scope>
    <source>
        <strain evidence="1">CBS 109366</strain>
    </source>
</reference>
<dbReference type="EMBL" id="JANBUJ010000001">
    <property type="protein sequence ID" value="KAJ2775857.1"/>
    <property type="molecule type" value="Genomic_DNA"/>
</dbReference>
<evidence type="ECO:0000313" key="1">
    <source>
        <dbReference type="EMBL" id="KAJ2775857.1"/>
    </source>
</evidence>
<accession>A0ACC1K8U7</accession>
<evidence type="ECO:0000313" key="2">
    <source>
        <dbReference type="Proteomes" id="UP001140234"/>
    </source>
</evidence>
<protein>
    <submittedName>
        <fullName evidence="1">Uncharacterized protein</fullName>
    </submittedName>
</protein>